<dbReference type="GO" id="GO:0004497">
    <property type="term" value="F:monooxygenase activity"/>
    <property type="evidence" value="ECO:0007669"/>
    <property type="project" value="UniProtKB-KW"/>
</dbReference>
<dbReference type="EMBL" id="JADKPO010000032">
    <property type="protein sequence ID" value="MBF4769821.1"/>
    <property type="molecule type" value="Genomic_DNA"/>
</dbReference>
<keyword evidence="2" id="KW-0503">Monooxygenase</keyword>
<dbReference type="SUPFAM" id="SSF54909">
    <property type="entry name" value="Dimeric alpha+beta barrel"/>
    <property type="match status" value="1"/>
</dbReference>
<name>A0A930VRX9_9ACTN</name>
<accession>A0A930VRX9</accession>
<organism evidence="2 3">
    <name type="scientific">Nocardioides agariphilus</name>
    <dbReference type="NCBI Taxonomy" id="433664"/>
    <lineage>
        <taxon>Bacteria</taxon>
        <taxon>Bacillati</taxon>
        <taxon>Actinomycetota</taxon>
        <taxon>Actinomycetes</taxon>
        <taxon>Propionibacteriales</taxon>
        <taxon>Nocardioidaceae</taxon>
        <taxon>Nocardioides</taxon>
    </lineage>
</organism>
<evidence type="ECO:0000313" key="3">
    <source>
        <dbReference type="Proteomes" id="UP000660668"/>
    </source>
</evidence>
<evidence type="ECO:0000313" key="2">
    <source>
        <dbReference type="EMBL" id="MBF4769821.1"/>
    </source>
</evidence>
<gene>
    <name evidence="2" type="ORF">ISU10_18785</name>
</gene>
<feature type="domain" description="ABM" evidence="1">
    <location>
        <begin position="10"/>
        <end position="64"/>
    </location>
</feature>
<proteinExistence type="predicted"/>
<dbReference type="Proteomes" id="UP000660668">
    <property type="component" value="Unassembled WGS sequence"/>
</dbReference>
<dbReference type="AlphaFoldDB" id="A0A930VRX9"/>
<dbReference type="RefSeq" id="WP_194697966.1">
    <property type="nucleotide sequence ID" value="NZ_JADKPO010000032.1"/>
</dbReference>
<evidence type="ECO:0000259" key="1">
    <source>
        <dbReference type="Pfam" id="PF03992"/>
    </source>
</evidence>
<keyword evidence="3" id="KW-1185">Reference proteome</keyword>
<keyword evidence="2" id="KW-0560">Oxidoreductase</keyword>
<dbReference type="InterPro" id="IPR007138">
    <property type="entry name" value="ABM_dom"/>
</dbReference>
<dbReference type="InterPro" id="IPR011008">
    <property type="entry name" value="Dimeric_a/b-barrel"/>
</dbReference>
<comment type="caution">
    <text evidence="2">The sequence shown here is derived from an EMBL/GenBank/DDBJ whole genome shotgun (WGS) entry which is preliminary data.</text>
</comment>
<sequence>MSVIMIAEVAGADATFIDAMRAAGVAEALATRPGFVSHISGAADSGYRVVEVWESREAHQDWVDKVVLPNMPPGAPAPTTEYIDLLMAVPEG</sequence>
<dbReference type="Gene3D" id="3.30.70.100">
    <property type="match status" value="1"/>
</dbReference>
<reference evidence="2" key="1">
    <citation type="submission" date="2020-11" db="EMBL/GenBank/DDBJ databases">
        <title>Nocardioides cynanchi sp. nov., isolated from soil of rhizosphere of Cynanchum wilfordii.</title>
        <authorList>
            <person name="Lee J.-S."/>
            <person name="Suh M.K."/>
            <person name="Kim J.-S."/>
        </authorList>
    </citation>
    <scope>NUCLEOTIDE SEQUENCE</scope>
    <source>
        <strain evidence="2">KCTC 19276</strain>
    </source>
</reference>
<dbReference type="Pfam" id="PF03992">
    <property type="entry name" value="ABM"/>
    <property type="match status" value="1"/>
</dbReference>
<protein>
    <submittedName>
        <fullName evidence="2">Antibiotic biosynthesis monooxygenase</fullName>
    </submittedName>
</protein>